<dbReference type="Pfam" id="PF20684">
    <property type="entry name" value="Fung_rhodopsin"/>
    <property type="match status" value="1"/>
</dbReference>
<evidence type="ECO:0000256" key="4">
    <source>
        <dbReference type="ARBA" id="ARBA00023136"/>
    </source>
</evidence>
<evidence type="ECO:0000256" key="6">
    <source>
        <dbReference type="SAM" id="Phobius"/>
    </source>
</evidence>
<name>A0A6A6VYE9_9PEZI</name>
<evidence type="ECO:0000313" key="9">
    <source>
        <dbReference type="Proteomes" id="UP000799437"/>
    </source>
</evidence>
<dbReference type="Proteomes" id="UP000799437">
    <property type="component" value="Unassembled WGS sequence"/>
</dbReference>
<evidence type="ECO:0000256" key="2">
    <source>
        <dbReference type="ARBA" id="ARBA00022692"/>
    </source>
</evidence>
<keyword evidence="4 6" id="KW-0472">Membrane</keyword>
<feature type="transmembrane region" description="Helical" evidence="6">
    <location>
        <begin position="204"/>
        <end position="225"/>
    </location>
</feature>
<dbReference type="InterPro" id="IPR052337">
    <property type="entry name" value="SAT4-like"/>
</dbReference>
<dbReference type="InterPro" id="IPR049326">
    <property type="entry name" value="Rhodopsin_dom_fungi"/>
</dbReference>
<reference evidence="8" key="1">
    <citation type="journal article" date="2020" name="Stud. Mycol.">
        <title>101 Dothideomycetes genomes: a test case for predicting lifestyles and emergence of pathogens.</title>
        <authorList>
            <person name="Haridas S."/>
            <person name="Albert R."/>
            <person name="Binder M."/>
            <person name="Bloem J."/>
            <person name="Labutti K."/>
            <person name="Salamov A."/>
            <person name="Andreopoulos B."/>
            <person name="Baker S."/>
            <person name="Barry K."/>
            <person name="Bills G."/>
            <person name="Bluhm B."/>
            <person name="Cannon C."/>
            <person name="Castanera R."/>
            <person name="Culley D."/>
            <person name="Daum C."/>
            <person name="Ezra D."/>
            <person name="Gonzalez J."/>
            <person name="Henrissat B."/>
            <person name="Kuo A."/>
            <person name="Liang C."/>
            <person name="Lipzen A."/>
            <person name="Lutzoni F."/>
            <person name="Magnuson J."/>
            <person name="Mondo S."/>
            <person name="Nolan M."/>
            <person name="Ohm R."/>
            <person name="Pangilinan J."/>
            <person name="Park H.-J."/>
            <person name="Ramirez L."/>
            <person name="Alfaro M."/>
            <person name="Sun H."/>
            <person name="Tritt A."/>
            <person name="Yoshinaga Y."/>
            <person name="Zwiers L.-H."/>
            <person name="Turgeon B."/>
            <person name="Goodwin S."/>
            <person name="Spatafora J."/>
            <person name="Crous P."/>
            <person name="Grigoriev I."/>
        </authorList>
    </citation>
    <scope>NUCLEOTIDE SEQUENCE</scope>
    <source>
        <strain evidence="8">CBS 121739</strain>
    </source>
</reference>
<dbReference type="RefSeq" id="XP_033598129.1">
    <property type="nucleotide sequence ID" value="XM_033745707.1"/>
</dbReference>
<sequence>MIGIKNRGVMMVAIFWVEVAICYVFAALRYYTRARIVRKAGVDDWLVIVSCLLFTIYATLITLCCQHGMGQHLLHVPPENYLPFAKYHFFALDIIAITAIATKAAVAAFLLRLVPSTVATWERIFLWTCIATMAIVSTMSVLAALLRCTPIELAWDPLQRHPCRFDIRHFVKLAGAWTTIEDFVLAIFPWLVLWNMQMRRKERLLVAIGLSLGGLGGICNIFRAVHIDDLSDSPDKTYDMLQLDLWSATEITFSVVCCTIPVLRPLYMRVLGQLSESNPSDDFIPCAGQRADHQQKGFSTLNDDPATRLDEEASITIARTHETTNSISKDVERDVEAKG</sequence>
<feature type="transmembrane region" description="Helical" evidence="6">
    <location>
        <begin position="124"/>
        <end position="146"/>
    </location>
</feature>
<feature type="transmembrane region" description="Helical" evidence="6">
    <location>
        <begin position="89"/>
        <end position="112"/>
    </location>
</feature>
<feature type="transmembrane region" description="Helical" evidence="6">
    <location>
        <begin position="12"/>
        <end position="32"/>
    </location>
</feature>
<dbReference type="AlphaFoldDB" id="A0A6A6VYE9"/>
<evidence type="ECO:0000256" key="5">
    <source>
        <dbReference type="ARBA" id="ARBA00038359"/>
    </source>
</evidence>
<comment type="subcellular location">
    <subcellularLocation>
        <location evidence="1">Membrane</location>
        <topology evidence="1">Multi-pass membrane protein</topology>
    </subcellularLocation>
</comment>
<accession>A0A6A6VYE9</accession>
<comment type="similarity">
    <text evidence="5">Belongs to the SAT4 family.</text>
</comment>
<dbReference type="GO" id="GO:0016020">
    <property type="term" value="C:membrane"/>
    <property type="evidence" value="ECO:0007669"/>
    <property type="project" value="UniProtKB-SubCell"/>
</dbReference>
<proteinExistence type="inferred from homology"/>
<dbReference type="PANTHER" id="PTHR33048:SF93">
    <property type="entry name" value="INTEGRAL MEMBRANE PROTEIN"/>
    <property type="match status" value="1"/>
</dbReference>
<dbReference type="PANTHER" id="PTHR33048">
    <property type="entry name" value="PTH11-LIKE INTEGRAL MEMBRANE PROTEIN (AFU_ORTHOLOGUE AFUA_5G11245)"/>
    <property type="match status" value="1"/>
</dbReference>
<dbReference type="OrthoDB" id="5417844at2759"/>
<evidence type="ECO:0000256" key="1">
    <source>
        <dbReference type="ARBA" id="ARBA00004141"/>
    </source>
</evidence>
<feature type="transmembrane region" description="Helical" evidence="6">
    <location>
        <begin position="174"/>
        <end position="192"/>
    </location>
</feature>
<feature type="transmembrane region" description="Helical" evidence="6">
    <location>
        <begin position="44"/>
        <end position="69"/>
    </location>
</feature>
<evidence type="ECO:0000313" key="8">
    <source>
        <dbReference type="EMBL" id="KAF2755678.1"/>
    </source>
</evidence>
<evidence type="ECO:0000256" key="3">
    <source>
        <dbReference type="ARBA" id="ARBA00022989"/>
    </source>
</evidence>
<feature type="domain" description="Rhodopsin" evidence="7">
    <location>
        <begin position="28"/>
        <end position="268"/>
    </location>
</feature>
<keyword evidence="9" id="KW-1185">Reference proteome</keyword>
<keyword evidence="3 6" id="KW-1133">Transmembrane helix</keyword>
<organism evidence="8 9">
    <name type="scientific">Pseudovirgaria hyperparasitica</name>
    <dbReference type="NCBI Taxonomy" id="470096"/>
    <lineage>
        <taxon>Eukaryota</taxon>
        <taxon>Fungi</taxon>
        <taxon>Dikarya</taxon>
        <taxon>Ascomycota</taxon>
        <taxon>Pezizomycotina</taxon>
        <taxon>Dothideomycetes</taxon>
        <taxon>Dothideomycetes incertae sedis</taxon>
        <taxon>Acrospermales</taxon>
        <taxon>Acrospermaceae</taxon>
        <taxon>Pseudovirgaria</taxon>
    </lineage>
</organism>
<protein>
    <recommendedName>
        <fullName evidence="7">Rhodopsin domain-containing protein</fullName>
    </recommendedName>
</protein>
<evidence type="ECO:0000259" key="7">
    <source>
        <dbReference type="Pfam" id="PF20684"/>
    </source>
</evidence>
<gene>
    <name evidence="8" type="ORF">EJ05DRAFT_488405</name>
</gene>
<keyword evidence="2 6" id="KW-0812">Transmembrane</keyword>
<dbReference type="EMBL" id="ML996577">
    <property type="protein sequence ID" value="KAF2755678.1"/>
    <property type="molecule type" value="Genomic_DNA"/>
</dbReference>
<feature type="transmembrane region" description="Helical" evidence="6">
    <location>
        <begin position="245"/>
        <end position="263"/>
    </location>
</feature>
<dbReference type="GeneID" id="54486761"/>